<comment type="subcellular location">
    <subcellularLocation>
        <location evidence="1 8">Cell membrane</location>
        <topology evidence="1 8">Multi-pass membrane protein</topology>
    </subcellularLocation>
</comment>
<evidence type="ECO:0000256" key="1">
    <source>
        <dbReference type="ARBA" id="ARBA00004651"/>
    </source>
</evidence>
<sequence length="298" mass="31299">MSVSDARAALPAVELSARWRTLALLVPLLLLDGLVFLVPMGYLLRLSFAERTSGGAFAEGSWSLAGYEYVAETPLVHEIFAFTLGFAVLVTALAVAVGVTYAYAVWRAAGPWRTLLLAGAVCSLFTTIVVKLFAVVLVFSPRGVLNDVLTGVGPLAEPLLLVDNLAGAVIAQLYIVVPYAILTVYAVLTTLDDSLVEAARDLGADRPAVFREVVLPHARPGIAVAGIISFTWSVGAYPAPLLVGSGSEQTTAILVSQLLLTEFDWPAAAALAVITVAVVLTALLVGLWRLDDGGELLG</sequence>
<evidence type="ECO:0000256" key="6">
    <source>
        <dbReference type="ARBA" id="ARBA00022989"/>
    </source>
</evidence>
<evidence type="ECO:0000256" key="2">
    <source>
        <dbReference type="ARBA" id="ARBA00007069"/>
    </source>
</evidence>
<dbReference type="CDD" id="cd06261">
    <property type="entry name" value="TM_PBP2"/>
    <property type="match status" value="1"/>
</dbReference>
<keyword evidence="5 8" id="KW-0812">Transmembrane</keyword>
<dbReference type="GO" id="GO:0005886">
    <property type="term" value="C:plasma membrane"/>
    <property type="evidence" value="ECO:0007669"/>
    <property type="project" value="UniProtKB-SubCell"/>
</dbReference>
<feature type="transmembrane region" description="Helical" evidence="8">
    <location>
        <begin position="263"/>
        <end position="288"/>
    </location>
</feature>
<evidence type="ECO:0000259" key="9">
    <source>
        <dbReference type="PROSITE" id="PS50928"/>
    </source>
</evidence>
<organism evidence="10 11">
    <name type="scientific">Halorubrum tropicale</name>
    <dbReference type="NCBI Taxonomy" id="1765655"/>
    <lineage>
        <taxon>Archaea</taxon>
        <taxon>Methanobacteriati</taxon>
        <taxon>Methanobacteriota</taxon>
        <taxon>Stenosarchaea group</taxon>
        <taxon>Halobacteria</taxon>
        <taxon>Halobacteriales</taxon>
        <taxon>Haloferacaceae</taxon>
        <taxon>Halorubrum</taxon>
    </lineage>
</organism>
<protein>
    <recommendedName>
        <fullName evidence="9">ABC transmembrane type-1 domain-containing protein</fullName>
    </recommendedName>
</protein>
<feature type="transmembrane region" description="Helical" evidence="8">
    <location>
        <begin position="21"/>
        <end position="44"/>
    </location>
</feature>
<dbReference type="PANTHER" id="PTHR42929">
    <property type="entry name" value="INNER MEMBRANE ABC TRANSPORTER PERMEASE PROTEIN YDCU-RELATED-RELATED"/>
    <property type="match status" value="1"/>
</dbReference>
<evidence type="ECO:0000256" key="4">
    <source>
        <dbReference type="ARBA" id="ARBA00022475"/>
    </source>
</evidence>
<dbReference type="GO" id="GO:0055085">
    <property type="term" value="P:transmembrane transport"/>
    <property type="evidence" value="ECO:0007669"/>
    <property type="project" value="InterPro"/>
</dbReference>
<evidence type="ECO:0000256" key="8">
    <source>
        <dbReference type="RuleBase" id="RU363032"/>
    </source>
</evidence>
<name>A0A0M9AR08_9EURY</name>
<comment type="caution">
    <text evidence="10">The sequence shown here is derived from an EMBL/GenBank/DDBJ whole genome shotgun (WGS) entry which is preliminary data.</text>
</comment>
<dbReference type="Pfam" id="PF00528">
    <property type="entry name" value="BPD_transp_1"/>
    <property type="match status" value="1"/>
</dbReference>
<dbReference type="PATRIC" id="fig|1705389.3.peg.3315"/>
<evidence type="ECO:0000313" key="10">
    <source>
        <dbReference type="EMBL" id="KOX97107.1"/>
    </source>
</evidence>
<dbReference type="InterPro" id="IPR035906">
    <property type="entry name" value="MetI-like_sf"/>
</dbReference>
<dbReference type="SUPFAM" id="SSF161098">
    <property type="entry name" value="MetI-like"/>
    <property type="match status" value="1"/>
</dbReference>
<evidence type="ECO:0000256" key="5">
    <source>
        <dbReference type="ARBA" id="ARBA00022692"/>
    </source>
</evidence>
<keyword evidence="3 8" id="KW-0813">Transport</keyword>
<dbReference type="PROSITE" id="PS50928">
    <property type="entry name" value="ABC_TM1"/>
    <property type="match status" value="1"/>
</dbReference>
<dbReference type="PANTHER" id="PTHR42929:SF1">
    <property type="entry name" value="INNER MEMBRANE ABC TRANSPORTER PERMEASE PROTEIN YDCU-RELATED"/>
    <property type="match status" value="1"/>
</dbReference>
<comment type="similarity">
    <text evidence="2">Belongs to the binding-protein-dependent transport system permease family. CysTW subfamily.</text>
</comment>
<reference evidence="10 11" key="1">
    <citation type="submission" date="2015-08" db="EMBL/GenBank/DDBJ databases">
        <title>Genomes of Isolates from Cabo Rojo, PR.</title>
        <authorList>
            <person name="Sanchez-Nieves R.L."/>
            <person name="Montalvo-Rodriguez R."/>
        </authorList>
    </citation>
    <scope>NUCLEOTIDE SEQUENCE [LARGE SCALE GENOMIC DNA]</scope>
    <source>
        <strain evidence="10 11">5</strain>
    </source>
</reference>
<feature type="transmembrane region" description="Helical" evidence="8">
    <location>
        <begin position="79"/>
        <end position="103"/>
    </location>
</feature>
<dbReference type="EMBL" id="LIST01000002">
    <property type="protein sequence ID" value="KOX97107.1"/>
    <property type="molecule type" value="Genomic_DNA"/>
</dbReference>
<accession>A0A0M9AR08</accession>
<dbReference type="Gene3D" id="1.10.3720.10">
    <property type="entry name" value="MetI-like"/>
    <property type="match status" value="1"/>
</dbReference>
<keyword evidence="4" id="KW-1003">Cell membrane</keyword>
<dbReference type="STRING" id="1765655.AMR74_06685"/>
<feature type="transmembrane region" description="Helical" evidence="8">
    <location>
        <begin position="221"/>
        <end position="243"/>
    </location>
</feature>
<evidence type="ECO:0000256" key="3">
    <source>
        <dbReference type="ARBA" id="ARBA00022448"/>
    </source>
</evidence>
<dbReference type="Proteomes" id="UP000037747">
    <property type="component" value="Unassembled WGS sequence"/>
</dbReference>
<feature type="transmembrane region" description="Helical" evidence="8">
    <location>
        <begin position="165"/>
        <end position="188"/>
    </location>
</feature>
<dbReference type="InterPro" id="IPR000515">
    <property type="entry name" value="MetI-like"/>
</dbReference>
<evidence type="ECO:0000313" key="11">
    <source>
        <dbReference type="Proteomes" id="UP000037747"/>
    </source>
</evidence>
<keyword evidence="7 8" id="KW-0472">Membrane</keyword>
<feature type="transmembrane region" description="Helical" evidence="8">
    <location>
        <begin position="115"/>
        <end position="139"/>
    </location>
</feature>
<dbReference type="AlphaFoldDB" id="A0A0M9AR08"/>
<evidence type="ECO:0000256" key="7">
    <source>
        <dbReference type="ARBA" id="ARBA00023136"/>
    </source>
</evidence>
<keyword evidence="11" id="KW-1185">Reference proteome</keyword>
<keyword evidence="6 8" id="KW-1133">Transmembrane helix</keyword>
<proteinExistence type="inferred from homology"/>
<feature type="domain" description="ABC transmembrane type-1" evidence="9">
    <location>
        <begin position="80"/>
        <end position="286"/>
    </location>
</feature>
<gene>
    <name evidence="10" type="ORF">AMR74_06685</name>
</gene>